<proteinExistence type="inferred from homology"/>
<keyword evidence="6" id="KW-0813">Transport</keyword>
<evidence type="ECO:0000313" key="10">
    <source>
        <dbReference type="Proteomes" id="UP000515808"/>
    </source>
</evidence>
<keyword evidence="10" id="KW-1185">Reference proteome</keyword>
<name>A0A7G9LAK9_9FLAO</name>
<feature type="transmembrane region" description="Helical" evidence="7">
    <location>
        <begin position="6"/>
        <end position="27"/>
    </location>
</feature>
<feature type="transmembrane region" description="Helical" evidence="7">
    <location>
        <begin position="91"/>
        <end position="109"/>
    </location>
</feature>
<evidence type="ECO:0000256" key="5">
    <source>
        <dbReference type="ARBA" id="ARBA00023136"/>
    </source>
</evidence>
<evidence type="ECO:0000256" key="3">
    <source>
        <dbReference type="ARBA" id="ARBA00022692"/>
    </source>
</evidence>
<keyword evidence="6" id="KW-0653">Protein transport</keyword>
<dbReference type="Pfam" id="PF01618">
    <property type="entry name" value="MotA_ExbB"/>
    <property type="match status" value="1"/>
</dbReference>
<evidence type="ECO:0000256" key="2">
    <source>
        <dbReference type="ARBA" id="ARBA00022475"/>
    </source>
</evidence>
<evidence type="ECO:0000256" key="1">
    <source>
        <dbReference type="ARBA" id="ARBA00004651"/>
    </source>
</evidence>
<reference evidence="9 10" key="1">
    <citation type="submission" date="2020-08" db="EMBL/GenBank/DDBJ databases">
        <title>Polaribacter sp. L12M9 isolated from gut of the Korean scallop.</title>
        <authorList>
            <person name="Jeong Y.S."/>
        </authorList>
    </citation>
    <scope>NUCLEOTIDE SEQUENCE [LARGE SCALE GENOMIC DNA]</scope>
    <source>
        <strain evidence="9 10">L12M9</strain>
    </source>
</reference>
<keyword evidence="4 7" id="KW-1133">Transmembrane helix</keyword>
<dbReference type="Proteomes" id="UP000515808">
    <property type="component" value="Chromosome"/>
</dbReference>
<dbReference type="KEGG" id="ppec:H9W90_00605"/>
<evidence type="ECO:0000313" key="9">
    <source>
        <dbReference type="EMBL" id="QNM85658.1"/>
    </source>
</evidence>
<sequence>MNLINEGGPLFMVSLLILLIVTIFLVAKGLKNNTSKNLELIKAVSLFALVFGFFGFILGLINALDMISDTSEIAPGILAGGIKRGILPPTLGTFIFLIGRLGVIVITWMKKE</sequence>
<dbReference type="GO" id="GO:0015031">
    <property type="term" value="P:protein transport"/>
    <property type="evidence" value="ECO:0007669"/>
    <property type="project" value="UniProtKB-KW"/>
</dbReference>
<protein>
    <submittedName>
        <fullName evidence="9">MotA/TolQ/ExbB proton channel family protein</fullName>
    </submittedName>
</protein>
<comment type="subcellular location">
    <subcellularLocation>
        <location evidence="1">Cell membrane</location>
        <topology evidence="1">Multi-pass membrane protein</topology>
    </subcellularLocation>
    <subcellularLocation>
        <location evidence="6">Membrane</location>
        <topology evidence="6">Multi-pass membrane protein</topology>
    </subcellularLocation>
</comment>
<organism evidence="9 10">
    <name type="scientific">Polaribacter pectinis</name>
    <dbReference type="NCBI Taxonomy" id="2738844"/>
    <lineage>
        <taxon>Bacteria</taxon>
        <taxon>Pseudomonadati</taxon>
        <taxon>Bacteroidota</taxon>
        <taxon>Flavobacteriia</taxon>
        <taxon>Flavobacteriales</taxon>
        <taxon>Flavobacteriaceae</taxon>
    </lineage>
</organism>
<evidence type="ECO:0000259" key="8">
    <source>
        <dbReference type="Pfam" id="PF01618"/>
    </source>
</evidence>
<evidence type="ECO:0000256" key="6">
    <source>
        <dbReference type="RuleBase" id="RU004057"/>
    </source>
</evidence>
<dbReference type="GO" id="GO:0005886">
    <property type="term" value="C:plasma membrane"/>
    <property type="evidence" value="ECO:0007669"/>
    <property type="project" value="UniProtKB-SubCell"/>
</dbReference>
<accession>A0A7G9LAK9</accession>
<keyword evidence="3 7" id="KW-0812">Transmembrane</keyword>
<gene>
    <name evidence="9" type="ORF">H9W90_00605</name>
</gene>
<dbReference type="RefSeq" id="WP_187482560.1">
    <property type="nucleotide sequence ID" value="NZ_CP060695.1"/>
</dbReference>
<feature type="domain" description="MotA/TolQ/ExbB proton channel" evidence="8">
    <location>
        <begin position="32"/>
        <end position="84"/>
    </location>
</feature>
<dbReference type="EMBL" id="CP060695">
    <property type="protein sequence ID" value="QNM85658.1"/>
    <property type="molecule type" value="Genomic_DNA"/>
</dbReference>
<dbReference type="InterPro" id="IPR002898">
    <property type="entry name" value="MotA_ExbB_proton_chnl"/>
</dbReference>
<evidence type="ECO:0000256" key="4">
    <source>
        <dbReference type="ARBA" id="ARBA00022989"/>
    </source>
</evidence>
<comment type="similarity">
    <text evidence="6">Belongs to the exbB/tolQ family.</text>
</comment>
<evidence type="ECO:0000256" key="7">
    <source>
        <dbReference type="SAM" id="Phobius"/>
    </source>
</evidence>
<keyword evidence="5 7" id="KW-0472">Membrane</keyword>
<dbReference type="AlphaFoldDB" id="A0A7G9LAK9"/>
<feature type="transmembrane region" description="Helical" evidence="7">
    <location>
        <begin position="39"/>
        <end position="61"/>
    </location>
</feature>
<keyword evidence="2" id="KW-1003">Cell membrane</keyword>